<sequence>MSDLFWLTDAQMARLEPYFPKSRDKPRVDDPLPGNGLLTNRCRSADATNLKVHRTATSMGVKKGRGRWSGQ</sequence>
<dbReference type="eggNOG" id="COG3293">
    <property type="taxonomic scope" value="Bacteria"/>
</dbReference>
<dbReference type="AlphaFoldDB" id="A0A074JSK2"/>
<reference evidence="1 2" key="1">
    <citation type="journal article" date="2015" name="Antonie Van Leeuwenhoek">
        <title>Thioclava indica sp. nov., isolated from surface seawater of the Indian Ocean.</title>
        <authorList>
            <person name="Liu Y."/>
            <person name="Lai Q."/>
            <person name="Du J."/>
            <person name="Xu H."/>
            <person name="Jiang L."/>
            <person name="Shao Z."/>
        </authorList>
    </citation>
    <scope>NUCLEOTIDE SEQUENCE [LARGE SCALE GENOMIC DNA]</scope>
    <source>
        <strain evidence="1 2">DT23-4</strain>
    </source>
</reference>
<protein>
    <recommendedName>
        <fullName evidence="3">Transposase</fullName>
    </recommendedName>
</protein>
<comment type="caution">
    <text evidence="1">The sequence shown here is derived from an EMBL/GenBank/DDBJ whole genome shotgun (WGS) entry which is preliminary data.</text>
</comment>
<accession>A0A074JSK2</accession>
<organism evidence="1 2">
    <name type="scientific">Thioclava indica</name>
    <dbReference type="NCBI Taxonomy" id="1353528"/>
    <lineage>
        <taxon>Bacteria</taxon>
        <taxon>Pseudomonadati</taxon>
        <taxon>Pseudomonadota</taxon>
        <taxon>Alphaproteobacteria</taxon>
        <taxon>Rhodobacterales</taxon>
        <taxon>Paracoccaceae</taxon>
        <taxon>Thioclava</taxon>
    </lineage>
</organism>
<name>A0A074JSK2_9RHOB</name>
<dbReference type="Proteomes" id="UP000027471">
    <property type="component" value="Unassembled WGS sequence"/>
</dbReference>
<dbReference type="STRING" id="1353528.DT23_16180"/>
<gene>
    <name evidence="1" type="ORF">DT23_16180</name>
</gene>
<evidence type="ECO:0008006" key="3">
    <source>
        <dbReference type="Google" id="ProtNLM"/>
    </source>
</evidence>
<evidence type="ECO:0000313" key="1">
    <source>
        <dbReference type="EMBL" id="KEO58593.1"/>
    </source>
</evidence>
<keyword evidence="2" id="KW-1185">Reference proteome</keyword>
<proteinExistence type="predicted"/>
<evidence type="ECO:0000313" key="2">
    <source>
        <dbReference type="Proteomes" id="UP000027471"/>
    </source>
</evidence>
<dbReference type="EMBL" id="AUNB01000033">
    <property type="protein sequence ID" value="KEO58593.1"/>
    <property type="molecule type" value="Genomic_DNA"/>
</dbReference>